<evidence type="ECO:0000256" key="1">
    <source>
        <dbReference type="SAM" id="Phobius"/>
    </source>
</evidence>
<reference evidence="2 3" key="1">
    <citation type="submission" date="2020-08" db="EMBL/GenBank/DDBJ databases">
        <title>Genomic Encyclopedia of Type Strains, Phase IV (KMG-IV): sequencing the most valuable type-strain genomes for metagenomic binning, comparative biology and taxonomic classification.</title>
        <authorList>
            <person name="Goeker M."/>
        </authorList>
    </citation>
    <scope>NUCLEOTIDE SEQUENCE [LARGE SCALE GENOMIC DNA]</scope>
    <source>
        <strain evidence="2 3">DSM 15743</strain>
    </source>
</reference>
<feature type="transmembrane region" description="Helical" evidence="1">
    <location>
        <begin position="96"/>
        <end position="112"/>
    </location>
</feature>
<keyword evidence="1" id="KW-0812">Transmembrane</keyword>
<dbReference type="AlphaFoldDB" id="A0A7W6ID82"/>
<keyword evidence="3" id="KW-1185">Reference proteome</keyword>
<proteinExistence type="predicted"/>
<comment type="caution">
    <text evidence="2">The sequence shown here is derived from an EMBL/GenBank/DDBJ whole genome shotgun (WGS) entry which is preliminary data.</text>
</comment>
<evidence type="ECO:0000313" key="2">
    <source>
        <dbReference type="EMBL" id="MBB4039342.1"/>
    </source>
</evidence>
<evidence type="ECO:0000313" key="3">
    <source>
        <dbReference type="Proteomes" id="UP000519439"/>
    </source>
</evidence>
<organism evidence="2 3">
    <name type="scientific">Microvirga flocculans</name>
    <dbReference type="NCBI Taxonomy" id="217168"/>
    <lineage>
        <taxon>Bacteria</taxon>
        <taxon>Pseudomonadati</taxon>
        <taxon>Pseudomonadota</taxon>
        <taxon>Alphaproteobacteria</taxon>
        <taxon>Hyphomicrobiales</taxon>
        <taxon>Methylobacteriaceae</taxon>
        <taxon>Microvirga</taxon>
    </lineage>
</organism>
<feature type="transmembrane region" description="Helical" evidence="1">
    <location>
        <begin position="72"/>
        <end position="90"/>
    </location>
</feature>
<accession>A0A7W6ID82</accession>
<protein>
    <submittedName>
        <fullName evidence="2">Uncharacterized protein</fullName>
    </submittedName>
</protein>
<keyword evidence="1" id="KW-0472">Membrane</keyword>
<gene>
    <name evidence="2" type="ORF">GGR34_000977</name>
</gene>
<feature type="transmembrane region" description="Helical" evidence="1">
    <location>
        <begin position="31"/>
        <end position="51"/>
    </location>
</feature>
<name>A0A7W6ID82_9HYPH</name>
<dbReference type="Proteomes" id="UP000519439">
    <property type="component" value="Unassembled WGS sequence"/>
</dbReference>
<dbReference type="RefSeq" id="WP_035458661.1">
    <property type="nucleotide sequence ID" value="NZ_JACIDC010000002.1"/>
</dbReference>
<dbReference type="EMBL" id="JACIDC010000002">
    <property type="protein sequence ID" value="MBB4039342.1"/>
    <property type="molecule type" value="Genomic_DNA"/>
</dbReference>
<sequence length="115" mass="13067">MTLPFSDSYDTIDHASQPAKLASPLTTGLPAAWWPCIWGFASLVYAAFWMAESWRASRPFIGPTKLNYLTQDLFSLLLTVGGCYAFYWFFKRRWETLGIVLCVLLAAVAMTLQRF</sequence>
<keyword evidence="1" id="KW-1133">Transmembrane helix</keyword>